<evidence type="ECO:0000259" key="3">
    <source>
        <dbReference type="PROSITE" id="PS50977"/>
    </source>
</evidence>
<protein>
    <submittedName>
        <fullName evidence="4">TetR/AcrR family transcriptional regulator</fullName>
    </submittedName>
</protein>
<proteinExistence type="predicted"/>
<evidence type="ECO:0000313" key="5">
    <source>
        <dbReference type="Proteomes" id="UP001321520"/>
    </source>
</evidence>
<dbReference type="PROSITE" id="PS50977">
    <property type="entry name" value="HTH_TETR_2"/>
    <property type="match status" value="1"/>
</dbReference>
<feature type="DNA-binding region" description="H-T-H motif" evidence="2">
    <location>
        <begin position="33"/>
        <end position="52"/>
    </location>
</feature>
<dbReference type="InterPro" id="IPR023772">
    <property type="entry name" value="DNA-bd_HTH_TetR-type_CS"/>
</dbReference>
<keyword evidence="1 2" id="KW-0238">DNA-binding</keyword>
<dbReference type="RefSeq" id="WP_301414121.1">
    <property type="nucleotide sequence ID" value="NZ_CP098023.1"/>
</dbReference>
<dbReference type="InterPro" id="IPR009057">
    <property type="entry name" value="Homeodomain-like_sf"/>
</dbReference>
<dbReference type="InterPro" id="IPR001647">
    <property type="entry name" value="HTH_TetR"/>
</dbReference>
<dbReference type="Gene3D" id="1.10.357.10">
    <property type="entry name" value="Tetracycline Repressor, domain 2"/>
    <property type="match status" value="1"/>
</dbReference>
<keyword evidence="5" id="KW-1185">Reference proteome</keyword>
<dbReference type="PRINTS" id="PR00455">
    <property type="entry name" value="HTHTETR"/>
</dbReference>
<dbReference type="EMBL" id="CP098023">
    <property type="protein sequence ID" value="WKD48373.1"/>
    <property type="molecule type" value="Genomic_DNA"/>
</dbReference>
<dbReference type="Pfam" id="PF00440">
    <property type="entry name" value="TetR_N"/>
    <property type="match status" value="1"/>
</dbReference>
<name>A0ABY9E5T3_9GAMM</name>
<dbReference type="Proteomes" id="UP001321520">
    <property type="component" value="Chromosome"/>
</dbReference>
<sequence length="242" mass="27075">MPRSLTKSAGEQEAMILEAAVKCIEQSSILDFTMAAVSKEAGLSMGSIYKHVQSKEDVLVALSTHAFSYERNVFTDVMNLPLSTPERLVATMLVLSDKFHHYPFGAQLKMLVSNQAVLQRASSGWIEKLRHINTEIGQVFEAAMVRACNTGELITGDSDREIMLDTICVSLWSMHVGFVQVAYQRFAFEQHQVTAKLPFPIPTNHVLLNGAQRFINSFPWKKPLDKQGIEKASALLTERGYR</sequence>
<dbReference type="PROSITE" id="PS01081">
    <property type="entry name" value="HTH_TETR_1"/>
    <property type="match status" value="1"/>
</dbReference>
<evidence type="ECO:0000313" key="4">
    <source>
        <dbReference type="EMBL" id="WKD48373.1"/>
    </source>
</evidence>
<evidence type="ECO:0000256" key="1">
    <source>
        <dbReference type="ARBA" id="ARBA00023125"/>
    </source>
</evidence>
<gene>
    <name evidence="4" type="ORF">M8T91_10545</name>
</gene>
<evidence type="ECO:0000256" key="2">
    <source>
        <dbReference type="PROSITE-ProRule" id="PRU00335"/>
    </source>
</evidence>
<accession>A0ABY9E5T3</accession>
<feature type="domain" description="HTH tetR-type" evidence="3">
    <location>
        <begin position="10"/>
        <end position="70"/>
    </location>
</feature>
<reference evidence="4 5" key="1">
    <citation type="submission" date="2022-05" db="EMBL/GenBank/DDBJ databases">
        <title>Microbulbifer sp. nov., isolated from sponge.</title>
        <authorList>
            <person name="Gao L."/>
        </authorList>
    </citation>
    <scope>NUCLEOTIDE SEQUENCE [LARGE SCALE GENOMIC DNA]</scope>
    <source>
        <strain evidence="4 5">MI-G</strain>
    </source>
</reference>
<organism evidence="4 5">
    <name type="scientific">Microbulbifer spongiae</name>
    <dbReference type="NCBI Taxonomy" id="2944933"/>
    <lineage>
        <taxon>Bacteria</taxon>
        <taxon>Pseudomonadati</taxon>
        <taxon>Pseudomonadota</taxon>
        <taxon>Gammaproteobacteria</taxon>
        <taxon>Cellvibrionales</taxon>
        <taxon>Microbulbiferaceae</taxon>
        <taxon>Microbulbifer</taxon>
    </lineage>
</organism>
<dbReference type="SUPFAM" id="SSF46689">
    <property type="entry name" value="Homeodomain-like"/>
    <property type="match status" value="1"/>
</dbReference>